<dbReference type="Pfam" id="PF20677">
    <property type="entry name" value="Herpes_gp350_C"/>
    <property type="match status" value="1"/>
</dbReference>
<dbReference type="Gene3D" id="2.60.40.2820">
    <property type="match status" value="1"/>
</dbReference>
<reference evidence="6 7" key="1">
    <citation type="submission" date="2013-09" db="EMBL/GenBank/DDBJ databases">
        <title>Permissive enhancer elements in EBV's chromatin regulate the expression of BZLF1 target genes revealing a global transcriptional function of BMRF1.</title>
        <authorList>
            <person name="Anne W."/>
            <person name="Marisa S."/>
            <person name="Alexander B."/>
            <person name="Tobias S."/>
            <person name="Wolfgang H."/>
        </authorList>
    </citation>
    <scope>NUCLEOTIDE SEQUENCE [LARGE SCALE GENOMIC DNA]</scope>
    <source>
        <strain evidence="6">Raji</strain>
    </source>
</reference>
<feature type="region of interest" description="Disordered" evidence="1">
    <location>
        <begin position="421"/>
        <end position="830"/>
    </location>
</feature>
<dbReference type="InterPro" id="IPR007796">
    <property type="entry name" value="GP350_N_A_dom_herpes"/>
</dbReference>
<feature type="compositionally biased region" description="Polar residues" evidence="1">
    <location>
        <begin position="794"/>
        <end position="827"/>
    </location>
</feature>
<dbReference type="Gene3D" id="2.60.40.2810">
    <property type="match status" value="1"/>
</dbReference>
<evidence type="ECO:0000259" key="3">
    <source>
        <dbReference type="Pfam" id="PF05109"/>
    </source>
</evidence>
<organism evidence="6 7">
    <name type="scientific">Epstein-Barr virus (strain GD1)</name>
    <name type="common">HHV-4</name>
    <name type="synonym">Human gammaherpesvirus 4</name>
    <dbReference type="NCBI Taxonomy" id="10376"/>
    <lineage>
        <taxon>Viruses</taxon>
        <taxon>Duplodnaviria</taxon>
        <taxon>Heunggongvirae</taxon>
        <taxon>Peploviricota</taxon>
        <taxon>Herviviricetes</taxon>
        <taxon>Herpesvirales</taxon>
        <taxon>Orthoherpesviridae</taxon>
        <taxon>Gammaherpesvirinae</taxon>
        <taxon>Lymphocryptovirus</taxon>
        <taxon>Lymphocryptovirus humangamma4</taxon>
    </lineage>
</organism>
<feature type="compositionally biased region" description="Polar residues" evidence="1">
    <location>
        <begin position="725"/>
        <end position="741"/>
    </location>
</feature>
<dbReference type="Pfam" id="PF20678">
    <property type="entry name" value="HV_Gp350_C-term"/>
    <property type="match status" value="1"/>
</dbReference>
<dbReference type="EMBL" id="KF717093">
    <property type="protein sequence ID" value="AIM62208.1"/>
    <property type="molecule type" value="Genomic_DNA"/>
</dbReference>
<feature type="compositionally biased region" description="Low complexity" evidence="1">
    <location>
        <begin position="705"/>
        <end position="720"/>
    </location>
</feature>
<protein>
    <submittedName>
        <fullName evidence="6">Envelope glycoprotein gp350</fullName>
    </submittedName>
</protein>
<feature type="compositionally biased region" description="Low complexity" evidence="1">
    <location>
        <begin position="427"/>
        <end position="437"/>
    </location>
</feature>
<feature type="transmembrane region" description="Helical" evidence="2">
    <location>
        <begin position="859"/>
        <end position="881"/>
    </location>
</feature>
<evidence type="ECO:0000256" key="1">
    <source>
        <dbReference type="SAM" id="MobiDB-lite"/>
    </source>
</evidence>
<feature type="compositionally biased region" description="Low complexity" evidence="1">
    <location>
        <begin position="507"/>
        <end position="616"/>
    </location>
</feature>
<accession>A0A0A7DKA7</accession>
<dbReference type="InterPro" id="IPR048689">
    <property type="entry name" value="GP350_N_B_dom_herpes"/>
</dbReference>
<keyword evidence="6" id="KW-0946">Virion</keyword>
<evidence type="ECO:0000259" key="4">
    <source>
        <dbReference type="Pfam" id="PF20676"/>
    </source>
</evidence>
<evidence type="ECO:0000313" key="6">
    <source>
        <dbReference type="EMBL" id="AIM62208.1"/>
    </source>
</evidence>
<evidence type="ECO:0000256" key="2">
    <source>
        <dbReference type="SAM" id="Phobius"/>
    </source>
</evidence>
<feature type="compositionally biased region" description="Polar residues" evidence="1">
    <location>
        <begin position="442"/>
        <end position="488"/>
    </location>
</feature>
<dbReference type="InterPro" id="IPR048698">
    <property type="entry name" value="GP350_C_dom_herpes_sf"/>
</dbReference>
<evidence type="ECO:0000313" key="7">
    <source>
        <dbReference type="Proteomes" id="UP000103620"/>
    </source>
</evidence>
<feature type="compositionally biased region" description="Low complexity" evidence="1">
    <location>
        <begin position="782"/>
        <end position="792"/>
    </location>
</feature>
<keyword evidence="6" id="KW-0261">Viral envelope protein</keyword>
<dbReference type="Gene3D" id="2.60.40.2800">
    <property type="match status" value="1"/>
</dbReference>
<dbReference type="InterPro" id="IPR048700">
    <property type="entry name" value="GP350_N_A_dom_herpes_sf"/>
</dbReference>
<keyword evidence="2" id="KW-1133">Transmembrane helix</keyword>
<name>A0A0A7DKA7_EBVG</name>
<feature type="compositionally biased region" description="Low complexity" evidence="1">
    <location>
        <begin position="659"/>
        <end position="681"/>
    </location>
</feature>
<dbReference type="InterPro" id="IPR048692">
    <property type="entry name" value="GP350_C_dom_herpes"/>
</dbReference>
<feature type="domain" description="Envelope glycoprotein GP350 N-terminal B" evidence="4">
    <location>
        <begin position="160"/>
        <end position="311"/>
    </location>
</feature>
<gene>
    <name evidence="6" type="primary">BLLF1</name>
</gene>
<keyword evidence="2" id="KW-0812">Transmembrane</keyword>
<dbReference type="Pfam" id="PF05109">
    <property type="entry name" value="Herpes_gp350_A"/>
    <property type="match status" value="1"/>
</dbReference>
<evidence type="ECO:0000259" key="5">
    <source>
        <dbReference type="Pfam" id="PF20677"/>
    </source>
</evidence>
<dbReference type="Proteomes" id="UP000103620">
    <property type="component" value="Segment"/>
</dbReference>
<proteinExistence type="predicted"/>
<dbReference type="Pfam" id="PF20676">
    <property type="entry name" value="Herpes_gp350_B"/>
    <property type="match status" value="1"/>
</dbReference>
<sequence>MEAALLVCQYTIQSLIHLTGEDPGFFNVEIPEFPFYPTCNVCTADVNVTINFDVGGKKHQLDLDFGQLTPHTKAVYQPRGAFGGSENATNLFLLELLGAGELALTMRSKKLPINVTTGEEQQVSLESVDVYFQDVFGTMWCHHAEMQNPVYLIPETVPYIKWDNCNSTNITAVVRAQGLDVTLPLSLPTSAQDSNFSVKTEMLGNEIDIECIMEDGEISQVLPGDNKFNITCSGYESHVPSGGILTSTSPVATPIPGTGYAYSLRLTPRPVSRFLGNNSILYVFYSGNGPKASGGDYCIQSNIVFSDEIPASQDMPTNTTDITYVGDNATYSVPMVTSEDANSPNVTVTAFWAWPNNTETDFKCKWTLTSGTPSGCENISGAFASNRTFDITVSGLGTAPKTLIITRTATNATTTTHKVIFSKAPESTTTSPTSNTTGFAAPNTTTGLPSSTHVPTNLTAPASTGPTVSTADVTSPTPAGTTSGASPVTPSPSPRDNGTESKAPDMTSPTSAVTTPTPNATSPTSAVTTPTPNATSPTPAVTTPTPNATSPTLGKTSPTSAVTTPTPNATSPTLGKTSPTSAVTTPTPNATSPTLGKTSPTSAVTTPTPNATSPTVGETSPQANTTNHTLGGTSSTPVVTSPPKNATSAVTTGQHNITSSSTSSMSLRPSSISETLSPSTSDNSTSHMPLLTSAHPTGGENITQVTPASTSTHHVSTSSPAPRPGTTSQASGPGNSSTSTKPGEVNVTKGTPPKNATSPQAPSGQKTAVPTVTSTGGKANSTTGGKHTTGHGARTSTEPTTDYGGDSTTPRTRYNATTYLPPSTSSELRPRWTFTSPPVTTAQATVPVPPTSQPRFSNLSMLVLQWASLAVLTLLLLLVMADCAFRRNLSTSHTYTTPPYDDAETYV</sequence>
<feature type="compositionally biased region" description="Polar residues" evidence="1">
    <location>
        <begin position="754"/>
        <end position="781"/>
    </location>
</feature>
<dbReference type="GO" id="GO:0019031">
    <property type="term" value="C:viral envelope"/>
    <property type="evidence" value="ECO:0007669"/>
    <property type="project" value="UniProtKB-KW"/>
</dbReference>
<feature type="compositionally biased region" description="Polar residues" evidence="1">
    <location>
        <begin position="617"/>
        <end position="658"/>
    </location>
</feature>
<feature type="domain" description="Envelope glycoprotein GP350 N-terminal C" evidence="5">
    <location>
        <begin position="312"/>
        <end position="443"/>
    </location>
</feature>
<organismHost>
    <name type="scientific">Homo sapiens</name>
    <name type="common">Human</name>
    <dbReference type="NCBI Taxonomy" id="9606"/>
</organismHost>
<keyword evidence="2" id="KW-0472">Membrane</keyword>
<feature type="domain" description="Envelope glycoprotein GP350 N-terminal A" evidence="3">
    <location>
        <begin position="1"/>
        <end position="159"/>
    </location>
</feature>